<accession>A0A9X2GH83</accession>
<feature type="compositionally biased region" description="Basic and acidic residues" evidence="1">
    <location>
        <begin position="1"/>
        <end position="12"/>
    </location>
</feature>
<proteinExistence type="predicted"/>
<dbReference type="AlphaFoldDB" id="A0A9X2GH83"/>
<reference evidence="2" key="1">
    <citation type="submission" date="2022-06" db="EMBL/GenBank/DDBJ databases">
        <title>Sequencing the genomes of 1000 actinobacteria strains.</title>
        <authorList>
            <person name="Klenk H.-P."/>
        </authorList>
    </citation>
    <scope>NUCLEOTIDE SEQUENCE</scope>
    <source>
        <strain evidence="2">DSM 46694</strain>
    </source>
</reference>
<keyword evidence="3" id="KW-1185">Reference proteome</keyword>
<sequence length="359" mass="38722">MTSRDTLRELPRRPRGRHARPAAPDPRKEFARGLRELRSAAGAPGRRAMRRRTGLTAAELRAAVSGEELPSLAVTQAYVTACGGDRAEWTRKWHVADAMLRVRHSDRVYETVEFPRMGPAPEPPPAEPRRTSIKTWVILGVLAQIAVPTALLVYQNQVPMAVSVAGRQDAVTITSLRPGRPEPRPSATGSAGPAFVAVAGPGCPRDARRSVRIDGVPGRDGWKDASAPGWTGAGCGDGFLFSALTYDPGRATHPSNSFQWRFTTGLDGRHVCHVKVYVPKTGFAGQRVWYTVTDGFDQDARTVAEFTLDQRMRQGTWVAAPAPVTITGGLAMVEITDTGRGNTTGDQAMVAGPVRLACL</sequence>
<dbReference type="EMBL" id="JAMZEB010000002">
    <property type="protein sequence ID" value="MCP2357765.1"/>
    <property type="molecule type" value="Genomic_DNA"/>
</dbReference>
<organism evidence="2 3">
    <name type="scientific">Nonomuraea thailandensis</name>
    <dbReference type="NCBI Taxonomy" id="1188745"/>
    <lineage>
        <taxon>Bacteria</taxon>
        <taxon>Bacillati</taxon>
        <taxon>Actinomycetota</taxon>
        <taxon>Actinomycetes</taxon>
        <taxon>Streptosporangiales</taxon>
        <taxon>Streptosporangiaceae</taxon>
        <taxon>Nonomuraea</taxon>
    </lineage>
</organism>
<dbReference type="Proteomes" id="UP001139648">
    <property type="component" value="Unassembled WGS sequence"/>
</dbReference>
<evidence type="ECO:0000256" key="1">
    <source>
        <dbReference type="SAM" id="MobiDB-lite"/>
    </source>
</evidence>
<evidence type="ECO:0000313" key="3">
    <source>
        <dbReference type="Proteomes" id="UP001139648"/>
    </source>
</evidence>
<gene>
    <name evidence="2" type="ORF">HD597_004785</name>
</gene>
<protein>
    <submittedName>
        <fullName evidence="2">Uncharacterized protein</fullName>
    </submittedName>
</protein>
<evidence type="ECO:0000313" key="2">
    <source>
        <dbReference type="EMBL" id="MCP2357765.1"/>
    </source>
</evidence>
<dbReference type="RefSeq" id="WP_253744871.1">
    <property type="nucleotide sequence ID" value="NZ_BAABKA010000026.1"/>
</dbReference>
<comment type="caution">
    <text evidence="2">The sequence shown here is derived from an EMBL/GenBank/DDBJ whole genome shotgun (WGS) entry which is preliminary data.</text>
</comment>
<name>A0A9X2GH83_9ACTN</name>
<feature type="region of interest" description="Disordered" evidence="1">
    <location>
        <begin position="1"/>
        <end position="31"/>
    </location>
</feature>